<proteinExistence type="predicted"/>
<accession>F3SK01</accession>
<reference evidence="1 2" key="1">
    <citation type="submission" date="2011-03" db="EMBL/GenBank/DDBJ databases">
        <authorList>
            <person name="Muzny D."/>
            <person name="Qin X."/>
            <person name="Deng J."/>
            <person name="Jiang H."/>
            <person name="Liu Y."/>
            <person name="Qu J."/>
            <person name="Song X.-Z."/>
            <person name="Zhang L."/>
            <person name="Thornton R."/>
            <person name="Coyle M."/>
            <person name="Francisco L."/>
            <person name="Jackson L."/>
            <person name="Javaid M."/>
            <person name="Korchina V."/>
            <person name="Kovar C."/>
            <person name="Mata R."/>
            <person name="Mathew T."/>
            <person name="Ngo R."/>
            <person name="Nguyen L."/>
            <person name="Nguyen N."/>
            <person name="Okwuonu G."/>
            <person name="Ongeri F."/>
            <person name="Pham C."/>
            <person name="Simmons D."/>
            <person name="Wilczek-Boney K."/>
            <person name="Hale W."/>
            <person name="Jakkamsetti A."/>
            <person name="Pham P."/>
            <person name="Ruth R."/>
            <person name="San Lucas F."/>
            <person name="Warren J."/>
            <person name="Zhang J."/>
            <person name="Zhao Z."/>
            <person name="Zhou C."/>
            <person name="Zhu D."/>
            <person name="Lee S."/>
            <person name="Bess C."/>
            <person name="Blankenburg K."/>
            <person name="Forbes L."/>
            <person name="Fu Q."/>
            <person name="Gubbala S."/>
            <person name="Hirani K."/>
            <person name="Jayaseelan J.C."/>
            <person name="Lara F."/>
            <person name="Munidasa M."/>
            <person name="Palculict T."/>
            <person name="Patil S."/>
            <person name="Pu L.-L."/>
            <person name="Saada N."/>
            <person name="Tang L."/>
            <person name="Weissenberger G."/>
            <person name="Zhu Y."/>
            <person name="Hemphill L."/>
            <person name="Shang Y."/>
            <person name="Youmans B."/>
            <person name="Ayvaz T."/>
            <person name="Ross M."/>
            <person name="Santibanez J."/>
            <person name="Aqrawi P."/>
            <person name="Gross S."/>
            <person name="Joshi V."/>
            <person name="Fowler G."/>
            <person name="Nazareth L."/>
            <person name="Reid J."/>
            <person name="Worley K."/>
            <person name="Petrosino J."/>
            <person name="Highlander S."/>
            <person name="Gibbs R."/>
        </authorList>
    </citation>
    <scope>NUCLEOTIDE SEQUENCE [LARGE SCALE GENOMIC DNA]</scope>
    <source>
        <strain evidence="1 2">SK1087</strain>
    </source>
</reference>
<sequence length="86" mass="9615">MIVLVTKEDIMRLTGYSKSQAQSLIRKAKADLVQNGFSWYDNKRVGRVPLKSIEHILGFDLTPKHDIIDTVLEGTTIDEGVQNGSN</sequence>
<evidence type="ECO:0000313" key="2">
    <source>
        <dbReference type="Proteomes" id="UP000003378"/>
    </source>
</evidence>
<dbReference type="Proteomes" id="UP000003378">
    <property type="component" value="Unassembled WGS sequence"/>
</dbReference>
<dbReference type="HOGENOM" id="CLU_177854_1_1_9"/>
<evidence type="ECO:0000313" key="1">
    <source>
        <dbReference type="EMBL" id="EGG39402.1"/>
    </source>
</evidence>
<gene>
    <name evidence="1" type="ORF">HMPREF9397_1473</name>
</gene>
<protein>
    <recommendedName>
        <fullName evidence="3">Hyptothetic protein</fullName>
    </recommendedName>
</protein>
<organism evidence="1 2">
    <name type="scientific">Streptococcus sanguinis SK1087</name>
    <dbReference type="NCBI Taxonomy" id="888824"/>
    <lineage>
        <taxon>Bacteria</taxon>
        <taxon>Bacillati</taxon>
        <taxon>Bacillota</taxon>
        <taxon>Bacilli</taxon>
        <taxon>Lactobacillales</taxon>
        <taxon>Streptococcaceae</taxon>
        <taxon>Streptococcus</taxon>
    </lineage>
</organism>
<evidence type="ECO:0008006" key="3">
    <source>
        <dbReference type="Google" id="ProtNLM"/>
    </source>
</evidence>
<dbReference type="RefSeq" id="WP_002919731.1">
    <property type="nucleotide sequence ID" value="NZ_GL883609.1"/>
</dbReference>
<dbReference type="EMBL" id="AFDP01000017">
    <property type="protein sequence ID" value="EGG39402.1"/>
    <property type="molecule type" value="Genomic_DNA"/>
</dbReference>
<dbReference type="Pfam" id="PF11372">
    <property type="entry name" value="DUF3173"/>
    <property type="match status" value="1"/>
</dbReference>
<name>F3SK01_STRSA</name>
<dbReference type="InterPro" id="IPR021512">
    <property type="entry name" value="DUF3173"/>
</dbReference>
<dbReference type="AlphaFoldDB" id="F3SK01"/>
<comment type="caution">
    <text evidence="1">The sequence shown here is derived from an EMBL/GenBank/DDBJ whole genome shotgun (WGS) entry which is preliminary data.</text>
</comment>